<dbReference type="GO" id="GO:0005886">
    <property type="term" value="C:plasma membrane"/>
    <property type="evidence" value="ECO:0007669"/>
    <property type="project" value="InterPro"/>
</dbReference>
<keyword evidence="2 5" id="KW-0812">Transmembrane</keyword>
<reference evidence="6" key="1">
    <citation type="journal article" date="2014" name="Int. J. Syst. Evol. Microbiol.">
        <title>Complete genome sequence of Corynebacterium casei LMG S-19264T (=DSM 44701T), isolated from a smear-ripened cheese.</title>
        <authorList>
            <consortium name="US DOE Joint Genome Institute (JGI-PGF)"/>
            <person name="Walter F."/>
            <person name="Albersmeier A."/>
            <person name="Kalinowski J."/>
            <person name="Ruckert C."/>
        </authorList>
    </citation>
    <scope>NUCLEOTIDE SEQUENCE</scope>
    <source>
        <strain evidence="6">KCTC 42249</strain>
    </source>
</reference>
<evidence type="ECO:0000256" key="5">
    <source>
        <dbReference type="SAM" id="Phobius"/>
    </source>
</evidence>
<keyword evidence="7" id="KW-1185">Reference proteome</keyword>
<evidence type="ECO:0000256" key="3">
    <source>
        <dbReference type="ARBA" id="ARBA00022989"/>
    </source>
</evidence>
<feature type="transmembrane region" description="Helical" evidence="5">
    <location>
        <begin position="75"/>
        <end position="93"/>
    </location>
</feature>
<evidence type="ECO:0000256" key="2">
    <source>
        <dbReference type="ARBA" id="ARBA00022692"/>
    </source>
</evidence>
<dbReference type="Proteomes" id="UP000630142">
    <property type="component" value="Unassembled WGS sequence"/>
</dbReference>
<feature type="transmembrane region" description="Helical" evidence="5">
    <location>
        <begin position="25"/>
        <end position="46"/>
    </location>
</feature>
<protein>
    <submittedName>
        <fullName evidence="6">UPF0314 protein</fullName>
    </submittedName>
</protein>
<gene>
    <name evidence="6" type="ORF">GCM10016234_23710</name>
</gene>
<keyword evidence="4 5" id="KW-0472">Membrane</keyword>
<evidence type="ECO:0000256" key="4">
    <source>
        <dbReference type="ARBA" id="ARBA00023136"/>
    </source>
</evidence>
<name>A0A8J3DS73_9HYPH</name>
<organism evidence="6 7">
    <name type="scientific">Tianweitania populi</name>
    <dbReference type="NCBI Taxonomy" id="1607949"/>
    <lineage>
        <taxon>Bacteria</taxon>
        <taxon>Pseudomonadati</taxon>
        <taxon>Pseudomonadota</taxon>
        <taxon>Alphaproteobacteria</taxon>
        <taxon>Hyphomicrobiales</taxon>
        <taxon>Phyllobacteriaceae</taxon>
        <taxon>Tianweitania</taxon>
    </lineage>
</organism>
<proteinExistence type="predicted"/>
<dbReference type="RefSeq" id="WP_189504088.1">
    <property type="nucleotide sequence ID" value="NZ_BMZQ01000002.1"/>
</dbReference>
<evidence type="ECO:0000313" key="6">
    <source>
        <dbReference type="EMBL" id="GHD16062.1"/>
    </source>
</evidence>
<sequence length="197" mass="21098">MTSHDLASAAPPAGRVKFIPRPAPVLVYVATVLAILAAKAAILYWMGNDVTCACGVKLWLNDATGPENSKQIADWYSLSHLIAGMLFAAVMWWTSRRWPLGWMIVAAAAFSMGWEVIENTPWIIAHFGQSEIGANYAGDTIVNSLGDSVFVLAGFVAALRLPLFVVIALGLLAEAAVTFAINDGLILSTMRFVGGLF</sequence>
<dbReference type="Pfam" id="PF10755">
    <property type="entry name" value="DUF2585"/>
    <property type="match status" value="1"/>
</dbReference>
<feature type="transmembrane region" description="Helical" evidence="5">
    <location>
        <begin position="100"/>
        <end position="117"/>
    </location>
</feature>
<dbReference type="InterPro" id="IPR019691">
    <property type="entry name" value="DUF2585"/>
</dbReference>
<evidence type="ECO:0000313" key="7">
    <source>
        <dbReference type="Proteomes" id="UP000630142"/>
    </source>
</evidence>
<dbReference type="AlphaFoldDB" id="A0A8J3DS73"/>
<reference evidence="6" key="2">
    <citation type="submission" date="2020-09" db="EMBL/GenBank/DDBJ databases">
        <authorList>
            <person name="Sun Q."/>
            <person name="Kim S."/>
        </authorList>
    </citation>
    <scope>NUCLEOTIDE SEQUENCE</scope>
    <source>
        <strain evidence="6">KCTC 42249</strain>
    </source>
</reference>
<comment type="caution">
    <text evidence="6">The sequence shown here is derived from an EMBL/GenBank/DDBJ whole genome shotgun (WGS) entry which is preliminary data.</text>
</comment>
<dbReference type="EMBL" id="BMZQ01000002">
    <property type="protein sequence ID" value="GHD16062.1"/>
    <property type="molecule type" value="Genomic_DNA"/>
</dbReference>
<evidence type="ECO:0000256" key="1">
    <source>
        <dbReference type="ARBA" id="ARBA00022475"/>
    </source>
</evidence>
<keyword evidence="1" id="KW-1003">Cell membrane</keyword>
<accession>A0A8J3DS73</accession>
<feature type="transmembrane region" description="Helical" evidence="5">
    <location>
        <begin position="149"/>
        <end position="181"/>
    </location>
</feature>
<keyword evidence="3 5" id="KW-1133">Transmembrane helix</keyword>